<dbReference type="GO" id="GO:0006508">
    <property type="term" value="P:proteolysis"/>
    <property type="evidence" value="ECO:0007669"/>
    <property type="project" value="UniProtKB-KW"/>
</dbReference>
<evidence type="ECO:0000313" key="5">
    <source>
        <dbReference type="EnsemblPlants" id="AET3Gv20839900.2"/>
    </source>
</evidence>
<dbReference type="Pfam" id="PF02902">
    <property type="entry name" value="Peptidase_C48"/>
    <property type="match status" value="1"/>
</dbReference>
<dbReference type="InterPro" id="IPR003653">
    <property type="entry name" value="Peptidase_C48_C"/>
</dbReference>
<feature type="domain" description="Ubiquitin-like protease family profile" evidence="4">
    <location>
        <begin position="82"/>
        <end position="278"/>
    </location>
</feature>
<reference evidence="5" key="4">
    <citation type="submission" date="2019-03" db="UniProtKB">
        <authorList>
            <consortium name="EnsemblPlants"/>
        </authorList>
    </citation>
    <scope>IDENTIFICATION</scope>
</reference>
<evidence type="ECO:0000313" key="6">
    <source>
        <dbReference type="Proteomes" id="UP000015105"/>
    </source>
</evidence>
<dbReference type="SUPFAM" id="SSF54001">
    <property type="entry name" value="Cysteine proteinases"/>
    <property type="match status" value="1"/>
</dbReference>
<accession>A0A453FZT6</accession>
<name>A0A453FZT6_AEGTS</name>
<evidence type="ECO:0000256" key="2">
    <source>
        <dbReference type="ARBA" id="ARBA00022670"/>
    </source>
</evidence>
<dbReference type="Gramene" id="AET3Gv20839900.2">
    <property type="protein sequence ID" value="AET3Gv20839900.2"/>
    <property type="gene ID" value="AET3Gv20839900"/>
</dbReference>
<reference evidence="5" key="3">
    <citation type="journal article" date="2017" name="Nature">
        <title>Genome sequence of the progenitor of the wheat D genome Aegilops tauschii.</title>
        <authorList>
            <person name="Luo M.C."/>
            <person name="Gu Y.Q."/>
            <person name="Puiu D."/>
            <person name="Wang H."/>
            <person name="Twardziok S.O."/>
            <person name="Deal K.R."/>
            <person name="Huo N."/>
            <person name="Zhu T."/>
            <person name="Wang L."/>
            <person name="Wang Y."/>
            <person name="McGuire P.E."/>
            <person name="Liu S."/>
            <person name="Long H."/>
            <person name="Ramasamy R.K."/>
            <person name="Rodriguez J.C."/>
            <person name="Van S.L."/>
            <person name="Yuan L."/>
            <person name="Wang Z."/>
            <person name="Xia Z."/>
            <person name="Xiao L."/>
            <person name="Anderson O.D."/>
            <person name="Ouyang S."/>
            <person name="Liang Y."/>
            <person name="Zimin A.V."/>
            <person name="Pertea G."/>
            <person name="Qi P."/>
            <person name="Bennetzen J.L."/>
            <person name="Dai X."/>
            <person name="Dawson M.W."/>
            <person name="Muller H.G."/>
            <person name="Kugler K."/>
            <person name="Rivarola-Duarte L."/>
            <person name="Spannagl M."/>
            <person name="Mayer K.F.X."/>
            <person name="Lu F.H."/>
            <person name="Bevan M.W."/>
            <person name="Leroy P."/>
            <person name="Li P."/>
            <person name="You F.M."/>
            <person name="Sun Q."/>
            <person name="Liu Z."/>
            <person name="Lyons E."/>
            <person name="Wicker T."/>
            <person name="Salzberg S.L."/>
            <person name="Devos K.M."/>
            <person name="Dvorak J."/>
        </authorList>
    </citation>
    <scope>NUCLEOTIDE SEQUENCE [LARGE SCALE GENOMIC DNA]</scope>
    <source>
        <strain evidence="5">cv. AL8/78</strain>
    </source>
</reference>
<keyword evidence="6" id="KW-1185">Reference proteome</keyword>
<organism evidence="5 6">
    <name type="scientific">Aegilops tauschii subsp. strangulata</name>
    <name type="common">Goatgrass</name>
    <dbReference type="NCBI Taxonomy" id="200361"/>
    <lineage>
        <taxon>Eukaryota</taxon>
        <taxon>Viridiplantae</taxon>
        <taxon>Streptophyta</taxon>
        <taxon>Embryophyta</taxon>
        <taxon>Tracheophyta</taxon>
        <taxon>Spermatophyta</taxon>
        <taxon>Magnoliopsida</taxon>
        <taxon>Liliopsida</taxon>
        <taxon>Poales</taxon>
        <taxon>Poaceae</taxon>
        <taxon>BOP clade</taxon>
        <taxon>Pooideae</taxon>
        <taxon>Triticodae</taxon>
        <taxon>Triticeae</taxon>
        <taxon>Triticinae</taxon>
        <taxon>Aegilops</taxon>
    </lineage>
</organism>
<evidence type="ECO:0000256" key="1">
    <source>
        <dbReference type="ARBA" id="ARBA00005234"/>
    </source>
</evidence>
<sequence>MASSPAFVEAAATCEVASDVVESVKQLAGVATITLLLLKSSPLQLLMMNCMLRKFLLQTLSSLKLPKCLCPLMWERLLQQLVFMQKKQLQNLMMTKYLCGGKNLNMITQQPKEKLLPKEVSTSIIELHVRVLQHLEMPNKIIFPWSLSIYLLVGDFKCKSVMHHFRRDQHYIPSHQYELLFPALQKLGAAPHDSHWYVLSLNLKAKRFEVLDSLHEEDSPSLIEHATRYMNAIKKAWLIAYKDSHKQIQDYELVYIDVLKQENGIDCGFFTLMFLELWNGKNNPAFTHDQVPALKKILTLRWLNHTHNKCKQWSHHLFGNNS</sequence>
<proteinExistence type="inferred from homology"/>
<dbReference type="PANTHER" id="PTHR36479:SF10">
    <property type="entry name" value="UBIQUITIN-LIKE PROTEASE FAMILY PROFILE DOMAIN-CONTAINING PROTEIN"/>
    <property type="match status" value="1"/>
</dbReference>
<evidence type="ECO:0000256" key="3">
    <source>
        <dbReference type="ARBA" id="ARBA00022801"/>
    </source>
</evidence>
<reference evidence="5" key="5">
    <citation type="journal article" date="2021" name="G3 (Bethesda)">
        <title>Aegilops tauschii genome assembly Aet v5.0 features greater sequence contiguity and improved annotation.</title>
        <authorList>
            <person name="Wang L."/>
            <person name="Zhu T."/>
            <person name="Rodriguez J.C."/>
            <person name="Deal K.R."/>
            <person name="Dubcovsky J."/>
            <person name="McGuire P.E."/>
            <person name="Lux T."/>
            <person name="Spannagl M."/>
            <person name="Mayer K.F.X."/>
            <person name="Baldrich P."/>
            <person name="Meyers B.C."/>
            <person name="Huo N."/>
            <person name="Gu Y.Q."/>
            <person name="Zhou H."/>
            <person name="Devos K.M."/>
            <person name="Bennetzen J.L."/>
            <person name="Unver T."/>
            <person name="Budak H."/>
            <person name="Gulick P.J."/>
            <person name="Galiba G."/>
            <person name="Kalapos B."/>
            <person name="Nelson D.R."/>
            <person name="Li P."/>
            <person name="You F.M."/>
            <person name="Luo M.C."/>
            <person name="Dvorak J."/>
        </authorList>
    </citation>
    <scope>NUCLEOTIDE SEQUENCE [LARGE SCALE GENOMIC DNA]</scope>
    <source>
        <strain evidence="5">cv. AL8/78</strain>
    </source>
</reference>
<dbReference type="InterPro" id="IPR038765">
    <property type="entry name" value="Papain-like_cys_pep_sf"/>
</dbReference>
<dbReference type="PANTHER" id="PTHR36479">
    <property type="entry name" value="ULP_PROTEASE DOMAIN-CONTAINING PROTEIN"/>
    <property type="match status" value="1"/>
</dbReference>
<keyword evidence="2" id="KW-0645">Protease</keyword>
<comment type="similarity">
    <text evidence="1">Belongs to the peptidase C48 family.</text>
</comment>
<evidence type="ECO:0000259" key="4">
    <source>
        <dbReference type="PROSITE" id="PS50600"/>
    </source>
</evidence>
<keyword evidence="3" id="KW-0378">Hydrolase</keyword>
<dbReference type="Proteomes" id="UP000015105">
    <property type="component" value="Chromosome 3D"/>
</dbReference>
<reference evidence="6" key="2">
    <citation type="journal article" date="2017" name="Nat. Plants">
        <title>The Aegilops tauschii genome reveals multiple impacts of transposons.</title>
        <authorList>
            <person name="Zhao G."/>
            <person name="Zou C."/>
            <person name="Li K."/>
            <person name="Wang K."/>
            <person name="Li T."/>
            <person name="Gao L."/>
            <person name="Zhang X."/>
            <person name="Wang H."/>
            <person name="Yang Z."/>
            <person name="Liu X."/>
            <person name="Jiang W."/>
            <person name="Mao L."/>
            <person name="Kong X."/>
            <person name="Jiao Y."/>
            <person name="Jia J."/>
        </authorList>
    </citation>
    <scope>NUCLEOTIDE SEQUENCE [LARGE SCALE GENOMIC DNA]</scope>
    <source>
        <strain evidence="6">cv. AL8/78</strain>
    </source>
</reference>
<dbReference type="GO" id="GO:0008234">
    <property type="term" value="F:cysteine-type peptidase activity"/>
    <property type="evidence" value="ECO:0007669"/>
    <property type="project" value="InterPro"/>
</dbReference>
<dbReference type="EnsemblPlants" id="AET3Gv20839900.2">
    <property type="protein sequence ID" value="AET3Gv20839900.2"/>
    <property type="gene ID" value="AET3Gv20839900"/>
</dbReference>
<dbReference type="PROSITE" id="PS50600">
    <property type="entry name" value="ULP_PROTEASE"/>
    <property type="match status" value="1"/>
</dbReference>
<protein>
    <recommendedName>
        <fullName evidence="4">Ubiquitin-like protease family profile domain-containing protein</fullName>
    </recommendedName>
</protein>
<dbReference type="AlphaFoldDB" id="A0A453FZT6"/>
<dbReference type="Gene3D" id="3.40.395.10">
    <property type="entry name" value="Adenoviral Proteinase, Chain A"/>
    <property type="match status" value="1"/>
</dbReference>
<reference evidence="6" key="1">
    <citation type="journal article" date="2014" name="Science">
        <title>Ancient hybridizations among the ancestral genomes of bread wheat.</title>
        <authorList>
            <consortium name="International Wheat Genome Sequencing Consortium,"/>
            <person name="Marcussen T."/>
            <person name="Sandve S.R."/>
            <person name="Heier L."/>
            <person name="Spannagl M."/>
            <person name="Pfeifer M."/>
            <person name="Jakobsen K.S."/>
            <person name="Wulff B.B."/>
            <person name="Steuernagel B."/>
            <person name="Mayer K.F."/>
            <person name="Olsen O.A."/>
        </authorList>
    </citation>
    <scope>NUCLEOTIDE SEQUENCE [LARGE SCALE GENOMIC DNA]</scope>
    <source>
        <strain evidence="6">cv. AL8/78</strain>
    </source>
</reference>